<evidence type="ECO:0000313" key="1">
    <source>
        <dbReference type="EMBL" id="TFW16045.1"/>
    </source>
</evidence>
<gene>
    <name evidence="1" type="ORF">E4L96_17165</name>
</gene>
<sequence length="427" mass="48506">MSIASDIERFFADRTVQGVIEASRETQPLRICYPTEVPVSRFLAWLLDPTEGHGLNGMVLRRLLTACWDTAPASALSLNQRRQIAPSRLATQSFADVVIDREVKLTAASGRLDVLVLIPGMRLLVAIENKFGARESANQLQRYRDALDEQFHEWHRVLIYLDLNGAQPTDPSWIGLDYDWLIDELRIAEKSTWLGEEPRRSIQEFRLAIDHSGFAEELPGIEEHQLLDMVLNHQAVFEIMGAWSRSKASRTRLGADIFAGPDPVQRLFPVYCRRSHLWQNCIPLIAYAALRKAARDRFADLAWDPKRSAFYFTLKRWDGLKREGPRYWPIQVMVREQFGVPANERFVVSSLLHFGSFDESHVEQARAIAVAMRRERMSGRKMATGVQTASLRSDYANNQQAAAVLLCDHLDELSSRFASLANVSSIG</sequence>
<dbReference type="AlphaFoldDB" id="A0A4Y9S3R6"/>
<comment type="caution">
    <text evidence="1">The sequence shown here is derived from an EMBL/GenBank/DDBJ whole genome shotgun (WGS) entry which is preliminary data.</text>
</comment>
<reference evidence="1 2" key="1">
    <citation type="submission" date="2019-03" db="EMBL/GenBank/DDBJ databases">
        <title>Draft Genome Sequence of Massilia arenosa sp. nov., a Novel Massilia Species Isolated from a Sandy-loam Maize Soil.</title>
        <authorList>
            <person name="Raths R."/>
            <person name="Peta V."/>
            <person name="Bucking H."/>
        </authorList>
    </citation>
    <scope>NUCLEOTIDE SEQUENCE [LARGE SCALE GENOMIC DNA]</scope>
    <source>
        <strain evidence="1 2">MC02</strain>
    </source>
</reference>
<name>A0A4Y9S3R6_9BURK</name>
<organism evidence="1 2">
    <name type="scientific">Zemynaea arenosa</name>
    <dbReference type="NCBI Taxonomy" id="2561931"/>
    <lineage>
        <taxon>Bacteria</taxon>
        <taxon>Pseudomonadati</taxon>
        <taxon>Pseudomonadota</taxon>
        <taxon>Betaproteobacteria</taxon>
        <taxon>Burkholderiales</taxon>
        <taxon>Oxalobacteraceae</taxon>
        <taxon>Telluria group</taxon>
        <taxon>Zemynaea</taxon>
    </lineage>
</organism>
<evidence type="ECO:0000313" key="2">
    <source>
        <dbReference type="Proteomes" id="UP000298438"/>
    </source>
</evidence>
<dbReference type="Pfam" id="PF14281">
    <property type="entry name" value="PDDEXK_4"/>
    <property type="match status" value="1"/>
</dbReference>
<accession>A0A4Y9S3R6</accession>
<dbReference type="EMBL" id="SPVF01000220">
    <property type="protein sequence ID" value="TFW16045.1"/>
    <property type="molecule type" value="Genomic_DNA"/>
</dbReference>
<dbReference type="Proteomes" id="UP000298438">
    <property type="component" value="Unassembled WGS sequence"/>
</dbReference>
<dbReference type="OrthoDB" id="1453311at2"/>
<protein>
    <recommendedName>
        <fullName evidence="3">PD-(D/E)XK nuclease family protein</fullName>
    </recommendedName>
</protein>
<dbReference type="InterPro" id="IPR029470">
    <property type="entry name" value="PDDEXK_4"/>
</dbReference>
<dbReference type="RefSeq" id="WP_135208435.1">
    <property type="nucleotide sequence ID" value="NZ_SPVF01000220.1"/>
</dbReference>
<proteinExistence type="predicted"/>
<keyword evidence="2" id="KW-1185">Reference proteome</keyword>
<evidence type="ECO:0008006" key="3">
    <source>
        <dbReference type="Google" id="ProtNLM"/>
    </source>
</evidence>